<accession>A0A1C3WJM6</accession>
<keyword evidence="3" id="KW-1185">Reference proteome</keyword>
<protein>
    <submittedName>
        <fullName evidence="2">Uncharacterized protein</fullName>
    </submittedName>
</protein>
<proteinExistence type="predicted"/>
<reference evidence="3" key="1">
    <citation type="submission" date="2016-08" db="EMBL/GenBank/DDBJ databases">
        <authorList>
            <person name="Varghese N."/>
            <person name="Submissions Spin"/>
        </authorList>
    </citation>
    <scope>NUCLEOTIDE SEQUENCE [LARGE SCALE GENOMIC DNA]</scope>
    <source>
        <strain evidence="3">CCBAU 57015</strain>
    </source>
</reference>
<gene>
    <name evidence="2" type="ORF">GA0061100_12334</name>
</gene>
<evidence type="ECO:0000256" key="1">
    <source>
        <dbReference type="SAM" id="MobiDB-lite"/>
    </source>
</evidence>
<dbReference type="EMBL" id="FMAC01000023">
    <property type="protein sequence ID" value="SCB40272.1"/>
    <property type="molecule type" value="Genomic_DNA"/>
</dbReference>
<evidence type="ECO:0000313" key="2">
    <source>
        <dbReference type="EMBL" id="SCB40272.1"/>
    </source>
</evidence>
<organism evidence="2 3">
    <name type="scientific">Rhizobium hainanense</name>
    <dbReference type="NCBI Taxonomy" id="52131"/>
    <lineage>
        <taxon>Bacteria</taxon>
        <taxon>Pseudomonadati</taxon>
        <taxon>Pseudomonadota</taxon>
        <taxon>Alphaproteobacteria</taxon>
        <taxon>Hyphomicrobiales</taxon>
        <taxon>Rhizobiaceae</taxon>
        <taxon>Rhizobium/Agrobacterium group</taxon>
        <taxon>Rhizobium</taxon>
    </lineage>
</organism>
<evidence type="ECO:0000313" key="3">
    <source>
        <dbReference type="Proteomes" id="UP000186228"/>
    </source>
</evidence>
<name>A0A1C3WJM6_9HYPH</name>
<feature type="region of interest" description="Disordered" evidence="1">
    <location>
        <begin position="116"/>
        <end position="152"/>
    </location>
</feature>
<sequence length="152" mass="16314">MLYLFRCFVRLSIDEAVWDASSFSKNRDRLLTTEIAQAFLWTACPACAQATVECGAFLDCAANAEGVYLDGELPPRTGSDELPGDDALWSVSLDDRAAFVLRPVSKTEIVGSNIVIPSPGSRDSSERGSTAAVTMRDDMVSRLEAGGGQEST</sequence>
<dbReference type="Proteomes" id="UP000186228">
    <property type="component" value="Unassembled WGS sequence"/>
</dbReference>
<dbReference type="AlphaFoldDB" id="A0A1C3WJM6"/>